<dbReference type="SUPFAM" id="SSF51735">
    <property type="entry name" value="NAD(P)-binding Rossmann-fold domains"/>
    <property type="match status" value="1"/>
</dbReference>
<dbReference type="EMBL" id="BAABGR010000015">
    <property type="protein sequence ID" value="GAA4515450.1"/>
    <property type="molecule type" value="Genomic_DNA"/>
</dbReference>
<dbReference type="Proteomes" id="UP001500394">
    <property type="component" value="Unassembled WGS sequence"/>
</dbReference>
<keyword evidence="3" id="KW-1185">Reference proteome</keyword>
<accession>A0ABP8R1G1</accession>
<dbReference type="Gene3D" id="3.40.50.720">
    <property type="entry name" value="NAD(P)-binding Rossmann-like Domain"/>
    <property type="match status" value="1"/>
</dbReference>
<gene>
    <name evidence="2" type="ORF">GCM10023173_13270</name>
</gene>
<organism evidence="2 3">
    <name type="scientific">Sphingobacterium thermophilum</name>
    <dbReference type="NCBI Taxonomy" id="768534"/>
    <lineage>
        <taxon>Bacteria</taxon>
        <taxon>Pseudomonadati</taxon>
        <taxon>Bacteroidota</taxon>
        <taxon>Sphingobacteriia</taxon>
        <taxon>Sphingobacteriales</taxon>
        <taxon>Sphingobacteriaceae</taxon>
        <taxon>Sphingobacterium</taxon>
    </lineage>
</organism>
<name>A0ABP8R1G1_9SPHI</name>
<dbReference type="RefSeq" id="WP_345066431.1">
    <property type="nucleotide sequence ID" value="NZ_BAABGR010000015.1"/>
</dbReference>
<dbReference type="PANTHER" id="PTHR48079">
    <property type="entry name" value="PROTEIN YEEZ"/>
    <property type="match status" value="1"/>
</dbReference>
<feature type="domain" description="NAD-dependent epimerase/dehydratase" evidence="1">
    <location>
        <begin position="2"/>
        <end position="217"/>
    </location>
</feature>
<evidence type="ECO:0000313" key="2">
    <source>
        <dbReference type="EMBL" id="GAA4515450.1"/>
    </source>
</evidence>
<dbReference type="InterPro" id="IPR036291">
    <property type="entry name" value="NAD(P)-bd_dom_sf"/>
</dbReference>
<sequence length="329" mass="36474">MILVTGGTGFLGSTLIKMLIEQGQAVLATKRSTSTIPDFLKSSSLIEWIDADVTDYFSLADIFEPITQVYHCAAKVSYHKEDAQELYATNVEGTAHIVNLCLEHKARLIHVSSIAALGTSKSNKPVNEKDKWEYDPKMSNYALSKYKGELEVWRGITEGLDAVIVNPSLIMGIGAYKTGSGAIFELVNKGLKIFTSGSVGIVDVEDVSKIMIELMNNSNIRGERFILNAENISNKDLLTRIAKLIHKKPPFIRANDFLLSLAWRAAEWKAKLTGKKSVLTEESARAASSKLAYSNEKIVKTINYNFKPLNLTLEQIANTYYNNNTTQTI</sequence>
<reference evidence="3" key="1">
    <citation type="journal article" date="2019" name="Int. J. Syst. Evol. Microbiol.">
        <title>The Global Catalogue of Microorganisms (GCM) 10K type strain sequencing project: providing services to taxonomists for standard genome sequencing and annotation.</title>
        <authorList>
            <consortium name="The Broad Institute Genomics Platform"/>
            <consortium name="The Broad Institute Genome Sequencing Center for Infectious Disease"/>
            <person name="Wu L."/>
            <person name="Ma J."/>
        </authorList>
    </citation>
    <scope>NUCLEOTIDE SEQUENCE [LARGE SCALE GENOMIC DNA]</scope>
    <source>
        <strain evidence="3">JCM 17858</strain>
    </source>
</reference>
<evidence type="ECO:0000313" key="3">
    <source>
        <dbReference type="Proteomes" id="UP001500394"/>
    </source>
</evidence>
<evidence type="ECO:0000259" key="1">
    <source>
        <dbReference type="Pfam" id="PF01370"/>
    </source>
</evidence>
<dbReference type="InterPro" id="IPR051783">
    <property type="entry name" value="NAD(P)-dependent_oxidoreduct"/>
</dbReference>
<dbReference type="InterPro" id="IPR001509">
    <property type="entry name" value="Epimerase_deHydtase"/>
</dbReference>
<dbReference type="Pfam" id="PF01370">
    <property type="entry name" value="Epimerase"/>
    <property type="match status" value="1"/>
</dbReference>
<protein>
    <submittedName>
        <fullName evidence="2">NAD-dependent epimerase/dehydratase family protein</fullName>
    </submittedName>
</protein>
<dbReference type="PANTHER" id="PTHR48079:SF6">
    <property type="entry name" value="NAD(P)-BINDING DOMAIN-CONTAINING PROTEIN-RELATED"/>
    <property type="match status" value="1"/>
</dbReference>
<proteinExistence type="predicted"/>
<comment type="caution">
    <text evidence="2">The sequence shown here is derived from an EMBL/GenBank/DDBJ whole genome shotgun (WGS) entry which is preliminary data.</text>
</comment>